<evidence type="ECO:0000313" key="2">
    <source>
        <dbReference type="Proteomes" id="UP000828048"/>
    </source>
</evidence>
<dbReference type="EMBL" id="CM037153">
    <property type="protein sequence ID" value="KAH7857295.1"/>
    <property type="molecule type" value="Genomic_DNA"/>
</dbReference>
<organism evidence="1 2">
    <name type="scientific">Vaccinium darrowii</name>
    <dbReference type="NCBI Taxonomy" id="229202"/>
    <lineage>
        <taxon>Eukaryota</taxon>
        <taxon>Viridiplantae</taxon>
        <taxon>Streptophyta</taxon>
        <taxon>Embryophyta</taxon>
        <taxon>Tracheophyta</taxon>
        <taxon>Spermatophyta</taxon>
        <taxon>Magnoliopsida</taxon>
        <taxon>eudicotyledons</taxon>
        <taxon>Gunneridae</taxon>
        <taxon>Pentapetalae</taxon>
        <taxon>asterids</taxon>
        <taxon>Ericales</taxon>
        <taxon>Ericaceae</taxon>
        <taxon>Vaccinioideae</taxon>
        <taxon>Vaccinieae</taxon>
        <taxon>Vaccinium</taxon>
    </lineage>
</organism>
<evidence type="ECO:0000313" key="1">
    <source>
        <dbReference type="EMBL" id="KAH7857295.1"/>
    </source>
</evidence>
<comment type="caution">
    <text evidence="1">The sequence shown here is derived from an EMBL/GenBank/DDBJ whole genome shotgun (WGS) entry which is preliminary data.</text>
</comment>
<sequence length="157" mass="17992">MSLLRIALNYEAILYSCMLCMGRVVMIEWGEFRKSTIVQHPILENWNVPNSSCNEAMLARQGWRLLMNKEAYWARFFKGIYFPNTSFLNASRGGRASWAWLSLLHGRNLLFKGLQWQRSSFGGSRGPPRNILTSAYETTFTPPGFLNPTADDVIHVI</sequence>
<name>A0ACB7YUQ0_9ERIC</name>
<proteinExistence type="predicted"/>
<dbReference type="Proteomes" id="UP000828048">
    <property type="component" value="Chromosome 3"/>
</dbReference>
<protein>
    <submittedName>
        <fullName evidence="1">Uncharacterized protein</fullName>
    </submittedName>
</protein>
<reference evidence="1 2" key="1">
    <citation type="journal article" date="2021" name="Hortic Res">
        <title>High-quality reference genome and annotation aids understanding of berry development for evergreen blueberry (Vaccinium darrowii).</title>
        <authorList>
            <person name="Yu J."/>
            <person name="Hulse-Kemp A.M."/>
            <person name="Babiker E."/>
            <person name="Staton M."/>
        </authorList>
    </citation>
    <scope>NUCLEOTIDE SEQUENCE [LARGE SCALE GENOMIC DNA]</scope>
    <source>
        <strain evidence="2">cv. NJ 8807/NJ 8810</strain>
        <tissue evidence="1">Young leaf</tissue>
    </source>
</reference>
<accession>A0ACB7YUQ0</accession>
<keyword evidence="2" id="KW-1185">Reference proteome</keyword>
<gene>
    <name evidence="1" type="ORF">Vadar_010977</name>
</gene>